<evidence type="ECO:0000313" key="1">
    <source>
        <dbReference type="EMBL" id="OYQ24951.1"/>
    </source>
</evidence>
<comment type="caution">
    <text evidence="1">The sequence shown here is derived from an EMBL/GenBank/DDBJ whole genome shotgun (WGS) entry which is preliminary data.</text>
</comment>
<name>A0A255Y707_9SPHN</name>
<reference evidence="1 2" key="1">
    <citation type="submission" date="2017-07" db="EMBL/GenBank/DDBJ databases">
        <title>Sandarakinorhabdus cyanobacteriorum sp. nov., a novel bacterium isolated from cyanobacterial aggregates in a eutrophic lake.</title>
        <authorList>
            <person name="Cai H."/>
        </authorList>
    </citation>
    <scope>NUCLEOTIDE SEQUENCE [LARGE SCALE GENOMIC DNA]</scope>
    <source>
        <strain evidence="1 2">TH057</strain>
    </source>
</reference>
<accession>A0A255Y707</accession>
<dbReference type="Proteomes" id="UP000216991">
    <property type="component" value="Unassembled WGS sequence"/>
</dbReference>
<gene>
    <name evidence="1" type="ORF">CHU93_13985</name>
</gene>
<proteinExistence type="predicted"/>
<organism evidence="1 2">
    <name type="scientific">Sandarakinorhabdus cyanobacteriorum</name>
    <dbReference type="NCBI Taxonomy" id="1981098"/>
    <lineage>
        <taxon>Bacteria</taxon>
        <taxon>Pseudomonadati</taxon>
        <taxon>Pseudomonadota</taxon>
        <taxon>Alphaproteobacteria</taxon>
        <taxon>Sphingomonadales</taxon>
        <taxon>Sphingosinicellaceae</taxon>
        <taxon>Sandarakinorhabdus</taxon>
    </lineage>
</organism>
<dbReference type="AlphaFoldDB" id="A0A255Y707"/>
<dbReference type="EMBL" id="NOXT01000123">
    <property type="protein sequence ID" value="OYQ24951.1"/>
    <property type="molecule type" value="Genomic_DNA"/>
</dbReference>
<evidence type="ECO:0000313" key="2">
    <source>
        <dbReference type="Proteomes" id="UP000216991"/>
    </source>
</evidence>
<keyword evidence="2" id="KW-1185">Reference proteome</keyword>
<sequence>MRQGIADSFAGLGQYFVMRFFIVPGLALMAGMASAQPAPLATTGTPLKLMVWNEVSTRTAKPGDRFLLRLETAVVAGEAVVIPRGAQAWGEVVSASGSGMGGKAGKLETRLLHIEVDGRPIRIAPAKPDALADKGRDGSLQIVLATAALTPWGPFARGNNARLKAGALVDAVLAEDLMPAAATP</sequence>
<protein>
    <submittedName>
        <fullName evidence="1">Uncharacterized protein</fullName>
    </submittedName>
</protein>